<dbReference type="RefSeq" id="WP_045377882.1">
    <property type="nucleotide sequence ID" value="NZ_BBKA01000045.1"/>
</dbReference>
<dbReference type="OrthoDB" id="9893409at2"/>
<keyword evidence="2" id="KW-1185">Reference proteome</keyword>
<gene>
    <name evidence="1" type="ORF">AWC14_19580</name>
</gene>
<reference evidence="1 2" key="1">
    <citation type="submission" date="2016-01" db="EMBL/GenBank/DDBJ databases">
        <title>The new phylogeny of the genus Mycobacterium.</title>
        <authorList>
            <person name="Tarcisio F."/>
            <person name="Conor M."/>
            <person name="Antonella G."/>
            <person name="Elisabetta G."/>
            <person name="Giulia F.S."/>
            <person name="Sara T."/>
            <person name="Anna F."/>
            <person name="Clotilde B."/>
            <person name="Roberto B."/>
            <person name="Veronica D.S."/>
            <person name="Fabio R."/>
            <person name="Monica P."/>
            <person name="Olivier J."/>
            <person name="Enrico T."/>
            <person name="Nicola S."/>
        </authorList>
    </citation>
    <scope>NUCLEOTIDE SEQUENCE [LARGE SCALE GENOMIC DNA]</scope>
    <source>
        <strain evidence="1 2">DSM 45166</strain>
    </source>
</reference>
<sequence>MNAAAQCAGLSVAWLSEVEVAARSGLPGPLVAELLPQLPTPPQIGYDRTAAVYTADAVLKAQIAVLMLDFGIRYRYVRAAVLQPRSTAQLRESLEVWQQLLAGSRQSRRPGRVAAGRAGRWPAGVFAAAFAVVRQPFHSRAHALSRPDVTSVQHMLLTTPSDK</sequence>
<dbReference type="EMBL" id="LQPE01000010">
    <property type="protein sequence ID" value="ORW11112.1"/>
    <property type="molecule type" value="Genomic_DNA"/>
</dbReference>
<organism evidence="1 2">
    <name type="scientific">Mycobacterium kyorinense</name>
    <dbReference type="NCBI Taxonomy" id="487514"/>
    <lineage>
        <taxon>Bacteria</taxon>
        <taxon>Bacillati</taxon>
        <taxon>Actinomycetota</taxon>
        <taxon>Actinomycetes</taxon>
        <taxon>Mycobacteriales</taxon>
        <taxon>Mycobacteriaceae</taxon>
        <taxon>Mycobacterium</taxon>
    </lineage>
</organism>
<comment type="caution">
    <text evidence="1">The sequence shown here is derived from an EMBL/GenBank/DDBJ whole genome shotgun (WGS) entry which is preliminary data.</text>
</comment>
<evidence type="ECO:0000313" key="2">
    <source>
        <dbReference type="Proteomes" id="UP000193487"/>
    </source>
</evidence>
<dbReference type="AlphaFoldDB" id="A0A1X1YJ40"/>
<protein>
    <submittedName>
        <fullName evidence="1">Uncharacterized protein</fullName>
    </submittedName>
</protein>
<proteinExistence type="predicted"/>
<accession>A0A1X1YJ40</accession>
<evidence type="ECO:0000313" key="1">
    <source>
        <dbReference type="EMBL" id="ORW11112.1"/>
    </source>
</evidence>
<name>A0A1X1YJ40_9MYCO</name>
<dbReference type="Proteomes" id="UP000193487">
    <property type="component" value="Unassembled WGS sequence"/>
</dbReference>